<dbReference type="OrthoDB" id="5791188at2759"/>
<feature type="non-terminal residue" evidence="1">
    <location>
        <position position="254"/>
    </location>
</feature>
<accession>A0A3P7IVI6</accession>
<gene>
    <name evidence="1" type="ORF">SVUK_LOCUS4572</name>
</gene>
<evidence type="ECO:0000313" key="1">
    <source>
        <dbReference type="EMBL" id="VDM69574.1"/>
    </source>
</evidence>
<protein>
    <submittedName>
        <fullName evidence="1">Uncharacterized protein</fullName>
    </submittedName>
</protein>
<keyword evidence="2" id="KW-1185">Reference proteome</keyword>
<dbReference type="EMBL" id="UYYB01012710">
    <property type="protein sequence ID" value="VDM69574.1"/>
    <property type="molecule type" value="Genomic_DNA"/>
</dbReference>
<evidence type="ECO:0000313" key="2">
    <source>
        <dbReference type="Proteomes" id="UP000270094"/>
    </source>
</evidence>
<organism evidence="1 2">
    <name type="scientific">Strongylus vulgaris</name>
    <name type="common">Blood worm</name>
    <dbReference type="NCBI Taxonomy" id="40348"/>
    <lineage>
        <taxon>Eukaryota</taxon>
        <taxon>Metazoa</taxon>
        <taxon>Ecdysozoa</taxon>
        <taxon>Nematoda</taxon>
        <taxon>Chromadorea</taxon>
        <taxon>Rhabditida</taxon>
        <taxon>Rhabditina</taxon>
        <taxon>Rhabditomorpha</taxon>
        <taxon>Strongyloidea</taxon>
        <taxon>Strongylidae</taxon>
        <taxon>Strongylus</taxon>
    </lineage>
</organism>
<dbReference type="AlphaFoldDB" id="A0A3P7IVI6"/>
<dbReference type="Proteomes" id="UP000270094">
    <property type="component" value="Unassembled WGS sequence"/>
</dbReference>
<name>A0A3P7IVI6_STRVU</name>
<proteinExistence type="predicted"/>
<reference evidence="1 2" key="1">
    <citation type="submission" date="2018-11" db="EMBL/GenBank/DDBJ databases">
        <authorList>
            <consortium name="Pathogen Informatics"/>
        </authorList>
    </citation>
    <scope>NUCLEOTIDE SEQUENCE [LARGE SCALE GENOMIC DNA]</scope>
</reference>
<sequence>MDILYDIHVVDADLNKVTAHASPLKLCWKSSLRVSAAPGTETFENMASEECHSIEGTEVTDFLRQMNQYSVEKHNSAYELVVETGIHENTEEAFITLTAQDIAKDGAQSRTKTFSTGNSNGTFRIPLLPDSVYAVQYQYTKVKPFHYTSEEHFLVETTSDSDNLTESSNPLVEAYFEVENHTLSKDEIIQIPTVSLFRGEAYSTADITITMDPLCEETNISSVTFSNEQPSAKLDLMTAVCSNFPQADFCNETD</sequence>